<organism evidence="1">
    <name type="scientific">uncultured Caudovirales phage</name>
    <dbReference type="NCBI Taxonomy" id="2100421"/>
    <lineage>
        <taxon>Viruses</taxon>
        <taxon>Duplodnaviria</taxon>
        <taxon>Heunggongvirae</taxon>
        <taxon>Uroviricota</taxon>
        <taxon>Caudoviricetes</taxon>
        <taxon>Peduoviridae</taxon>
        <taxon>Maltschvirus</taxon>
        <taxon>Maltschvirus maltsch</taxon>
    </lineage>
</organism>
<evidence type="ECO:0000313" key="1">
    <source>
        <dbReference type="EMBL" id="CAB4194849.1"/>
    </source>
</evidence>
<name>A0A6J5RCT8_9CAUD</name>
<dbReference type="EMBL" id="LR797233">
    <property type="protein sequence ID" value="CAB4194849.1"/>
    <property type="molecule type" value="Genomic_DNA"/>
</dbReference>
<accession>A0A6J5RCT8</accession>
<gene>
    <name evidence="1" type="ORF">UFOVP1265_24</name>
</gene>
<feature type="non-terminal residue" evidence="1">
    <location>
        <position position="86"/>
    </location>
</feature>
<reference evidence="1" key="1">
    <citation type="submission" date="2020-05" db="EMBL/GenBank/DDBJ databases">
        <authorList>
            <person name="Chiriac C."/>
            <person name="Salcher M."/>
            <person name="Ghai R."/>
            <person name="Kavagutti S V."/>
        </authorList>
    </citation>
    <scope>NUCLEOTIDE SEQUENCE</scope>
</reference>
<sequence length="86" mass="9050">MSVILNIVSAFDDKGLKKAQQTFKQLETNTQKATFALNKYGGPAAIAAIGAITTGLTKAVKAAAEDQKSQEQLKIALENTVGANKN</sequence>
<proteinExistence type="predicted"/>
<protein>
    <submittedName>
        <fullName evidence="1">Uncharacterized protein</fullName>
    </submittedName>
</protein>